<accession>A0A0D8IFM4</accession>
<dbReference type="SUPFAM" id="SSF56601">
    <property type="entry name" value="beta-lactamase/transpeptidase-like"/>
    <property type="match status" value="1"/>
</dbReference>
<comment type="function">
    <text evidence="1">Removes C-terminal D-alanyl residues from sugar-peptide cell wall precursors.</text>
</comment>
<dbReference type="EMBL" id="CP009687">
    <property type="protein sequence ID" value="AKL95121.1"/>
    <property type="molecule type" value="Genomic_DNA"/>
</dbReference>
<reference evidence="14 15" key="1">
    <citation type="submission" date="2014-10" db="EMBL/GenBank/DDBJ databases">
        <title>Genome sequence of Clostridium aceticum DSM 1496.</title>
        <authorList>
            <person name="Poehlein A."/>
            <person name="Schiel-Bengelsdorf B."/>
            <person name="Gottschalk G."/>
            <person name="Duerre P."/>
            <person name="Daniel R."/>
        </authorList>
    </citation>
    <scope>NUCLEOTIDE SEQUENCE [LARGE SCALE GENOMIC DNA]</scope>
    <source>
        <strain evidence="14 15">DSM 1496</strain>
    </source>
</reference>
<dbReference type="InterPro" id="IPR037167">
    <property type="entry name" value="Peptidase_S11_C_sf"/>
</dbReference>
<dbReference type="PRINTS" id="PR00725">
    <property type="entry name" value="DADACBPTASE1"/>
</dbReference>
<dbReference type="Pfam" id="PF00768">
    <property type="entry name" value="Peptidase_S11"/>
    <property type="match status" value="1"/>
</dbReference>
<keyword evidence="9" id="KW-0133">Cell shape</keyword>
<dbReference type="InterPro" id="IPR018044">
    <property type="entry name" value="Peptidase_S11"/>
</dbReference>
<dbReference type="STRING" id="84022.CACET_c16720"/>
<dbReference type="KEGG" id="cace:CACET_c16720"/>
<evidence type="ECO:0000256" key="12">
    <source>
        <dbReference type="ARBA" id="ARBA00034000"/>
    </source>
</evidence>
<dbReference type="Proteomes" id="UP000035704">
    <property type="component" value="Chromosome"/>
</dbReference>
<dbReference type="AlphaFoldDB" id="A0A0D8IFM4"/>
<dbReference type="RefSeq" id="WP_052661267.1">
    <property type="nucleotide sequence ID" value="NZ_CP009687.1"/>
</dbReference>
<dbReference type="PANTHER" id="PTHR21581:SF6">
    <property type="entry name" value="TRAFFICKING PROTEIN PARTICLE COMPLEX SUBUNIT 12"/>
    <property type="match status" value="1"/>
</dbReference>
<comment type="pathway">
    <text evidence="2">Cell wall biogenesis; peptidoglycan biosynthesis.</text>
</comment>
<comment type="similarity">
    <text evidence="3 13">Belongs to the peptidase S11 family.</text>
</comment>
<dbReference type="InterPro" id="IPR001967">
    <property type="entry name" value="Peptidase_S11_N"/>
</dbReference>
<evidence type="ECO:0000256" key="7">
    <source>
        <dbReference type="ARBA" id="ARBA00022729"/>
    </source>
</evidence>
<dbReference type="GO" id="GO:0008360">
    <property type="term" value="P:regulation of cell shape"/>
    <property type="evidence" value="ECO:0007669"/>
    <property type="project" value="UniProtKB-KW"/>
</dbReference>
<organism evidence="14 15">
    <name type="scientific">Clostridium aceticum</name>
    <dbReference type="NCBI Taxonomy" id="84022"/>
    <lineage>
        <taxon>Bacteria</taxon>
        <taxon>Bacillati</taxon>
        <taxon>Bacillota</taxon>
        <taxon>Clostridia</taxon>
        <taxon>Eubacteriales</taxon>
        <taxon>Clostridiaceae</taxon>
        <taxon>Clostridium</taxon>
    </lineage>
</organism>
<dbReference type="GO" id="GO:0009002">
    <property type="term" value="F:serine-type D-Ala-D-Ala carboxypeptidase activity"/>
    <property type="evidence" value="ECO:0007669"/>
    <property type="project" value="UniProtKB-EC"/>
</dbReference>
<evidence type="ECO:0000256" key="3">
    <source>
        <dbReference type="ARBA" id="ARBA00007164"/>
    </source>
</evidence>
<keyword evidence="11" id="KW-0961">Cell wall biogenesis/degradation</keyword>
<keyword evidence="7" id="KW-0732">Signal</keyword>
<dbReference type="InterPro" id="IPR015956">
    <property type="entry name" value="Peniciliin-bd_prot_C_sf"/>
</dbReference>
<gene>
    <name evidence="14" type="primary">dacF1</name>
    <name evidence="14" type="ORF">CACET_c16720</name>
</gene>
<keyword evidence="8 14" id="KW-0378">Hydrolase</keyword>
<evidence type="ECO:0000313" key="15">
    <source>
        <dbReference type="Proteomes" id="UP000035704"/>
    </source>
</evidence>
<dbReference type="InterPro" id="IPR012907">
    <property type="entry name" value="Peptidase_S11_C"/>
</dbReference>
<evidence type="ECO:0000256" key="5">
    <source>
        <dbReference type="ARBA" id="ARBA00022645"/>
    </source>
</evidence>
<name>A0A0D8IFM4_9CLOT</name>
<evidence type="ECO:0000313" key="14">
    <source>
        <dbReference type="EMBL" id="AKL95121.1"/>
    </source>
</evidence>
<dbReference type="InterPro" id="IPR012338">
    <property type="entry name" value="Beta-lactam/transpept-like"/>
</dbReference>
<dbReference type="GO" id="GO:0071555">
    <property type="term" value="P:cell wall organization"/>
    <property type="evidence" value="ECO:0007669"/>
    <property type="project" value="UniProtKB-KW"/>
</dbReference>
<dbReference type="GO" id="GO:0006508">
    <property type="term" value="P:proteolysis"/>
    <property type="evidence" value="ECO:0007669"/>
    <property type="project" value="UniProtKB-KW"/>
</dbReference>
<evidence type="ECO:0000256" key="9">
    <source>
        <dbReference type="ARBA" id="ARBA00022960"/>
    </source>
</evidence>
<keyword evidence="10" id="KW-0573">Peptidoglycan synthesis</keyword>
<evidence type="ECO:0000256" key="8">
    <source>
        <dbReference type="ARBA" id="ARBA00022801"/>
    </source>
</evidence>
<evidence type="ECO:0000256" key="10">
    <source>
        <dbReference type="ARBA" id="ARBA00022984"/>
    </source>
</evidence>
<evidence type="ECO:0000256" key="2">
    <source>
        <dbReference type="ARBA" id="ARBA00004752"/>
    </source>
</evidence>
<dbReference type="SUPFAM" id="SSF69189">
    <property type="entry name" value="Penicillin-binding protein associated domain"/>
    <property type="match status" value="1"/>
</dbReference>
<dbReference type="Gene3D" id="2.60.410.10">
    <property type="entry name" value="D-Ala-D-Ala carboxypeptidase, C-terminal domain"/>
    <property type="match status" value="1"/>
</dbReference>
<dbReference type="EC" id="3.4.16.4" evidence="4"/>
<dbReference type="SMART" id="SM00936">
    <property type="entry name" value="PBP5_C"/>
    <property type="match status" value="1"/>
</dbReference>
<evidence type="ECO:0000256" key="13">
    <source>
        <dbReference type="RuleBase" id="RU004016"/>
    </source>
</evidence>
<evidence type="ECO:0000256" key="1">
    <source>
        <dbReference type="ARBA" id="ARBA00003217"/>
    </source>
</evidence>
<protein>
    <recommendedName>
        <fullName evidence="4">serine-type D-Ala-D-Ala carboxypeptidase</fullName>
        <ecNumber evidence="4">3.4.16.4</ecNumber>
    </recommendedName>
</protein>
<dbReference type="GO" id="GO:0009252">
    <property type="term" value="P:peptidoglycan biosynthetic process"/>
    <property type="evidence" value="ECO:0007669"/>
    <property type="project" value="UniProtKB-UniPathway"/>
</dbReference>
<evidence type="ECO:0000256" key="11">
    <source>
        <dbReference type="ARBA" id="ARBA00023316"/>
    </source>
</evidence>
<comment type="catalytic activity">
    <reaction evidence="12">
        <text>Preferential cleavage: (Ac)2-L-Lys-D-Ala-|-D-Ala. Also transpeptidation of peptidyl-alanyl moieties that are N-acyl substituents of D-alanine.</text>
        <dbReference type="EC" id="3.4.16.4"/>
    </reaction>
</comment>
<dbReference type="PATRIC" id="fig|84022.5.peg.3129"/>
<keyword evidence="6" id="KW-0645">Protease</keyword>
<sequence>MLKKLNMILLMTFTLLLFTTTSTVYAQPNITAPNAVLLDYTTGKVLFDHNAHEVTYPASTTKVMTAILVLENANLNDVITIQEDTYVDGASAYLLAGESFTVEELLKTLLIRSANDVAEVLAQHVSGSIEDFAQLMNERARELGALNTHFTNPHGLPDESHVTTAYDLAMIGKHAMSFEAFREAVSTVNFSLEPTAFTPETRYYRNTNRFLWGTGSANRMLYNGVYTNIQYDLIDGIKTGYTRAAQQCLITSSIKDGHRFIAVVLGAEGVNIYSDSRSLVDYGYENFQLIQLVEKDQLKIESPVENGAQDLIPLYTDETLYAVVPQTMELSHINEKVLLNEDIKAPIAIGDVLGKVLYTIEDEVLGEVDLIAEENVEVKPLIRRVAIPSNLLIALVVLFVLWQAIVITVRVKRKRGRRGFYSGRHASSYRFSKSLLNKRK</sequence>
<dbReference type="Gene3D" id="3.40.710.10">
    <property type="entry name" value="DD-peptidase/beta-lactamase superfamily"/>
    <property type="match status" value="1"/>
</dbReference>
<dbReference type="PANTHER" id="PTHR21581">
    <property type="entry name" value="D-ALANYL-D-ALANINE CARBOXYPEPTIDASE"/>
    <property type="match status" value="1"/>
</dbReference>
<dbReference type="OrthoDB" id="9791132at2"/>
<proteinExistence type="inferred from homology"/>
<keyword evidence="5 14" id="KW-0121">Carboxypeptidase</keyword>
<evidence type="ECO:0000256" key="6">
    <source>
        <dbReference type="ARBA" id="ARBA00022670"/>
    </source>
</evidence>
<keyword evidence="15" id="KW-1185">Reference proteome</keyword>
<dbReference type="Pfam" id="PF07943">
    <property type="entry name" value="PBP5_C"/>
    <property type="match status" value="1"/>
</dbReference>
<evidence type="ECO:0000256" key="4">
    <source>
        <dbReference type="ARBA" id="ARBA00012448"/>
    </source>
</evidence>
<dbReference type="UniPathway" id="UPA00219"/>